<proteinExistence type="predicted"/>
<gene>
    <name evidence="2" type="ORF">FQ154_09450</name>
</gene>
<feature type="coiled-coil region" evidence="1">
    <location>
        <begin position="46"/>
        <end position="73"/>
    </location>
</feature>
<dbReference type="EMBL" id="VOBL01000008">
    <property type="protein sequence ID" value="KAA0977119.1"/>
    <property type="molecule type" value="Genomic_DNA"/>
</dbReference>
<organism evidence="2 3">
    <name type="scientific">Paeniglutamicibacter gangotriensis</name>
    <dbReference type="NCBI Taxonomy" id="254787"/>
    <lineage>
        <taxon>Bacteria</taxon>
        <taxon>Bacillati</taxon>
        <taxon>Actinomycetota</taxon>
        <taxon>Actinomycetes</taxon>
        <taxon>Micrococcales</taxon>
        <taxon>Micrococcaceae</taxon>
        <taxon>Paeniglutamicibacter</taxon>
    </lineage>
</organism>
<accession>A0A5B0EIK4</accession>
<evidence type="ECO:0000313" key="3">
    <source>
        <dbReference type="Proteomes" id="UP000323856"/>
    </source>
</evidence>
<keyword evidence="1" id="KW-0175">Coiled coil</keyword>
<evidence type="ECO:0000313" key="2">
    <source>
        <dbReference type="EMBL" id="KAA0977119.1"/>
    </source>
</evidence>
<comment type="caution">
    <text evidence="2">The sequence shown here is derived from an EMBL/GenBank/DDBJ whole genome shotgun (WGS) entry which is preliminary data.</text>
</comment>
<sequence length="113" mass="12317">MVKERKSAVALAAREKARTRALEMTQRHELLLEQAAEYFVLEGQSAARMDSAKEQAQQILDQAEKSLEADRIQRGRIVVSMLATGESRALVAQRLGISAGELRALLEAAGSAP</sequence>
<protein>
    <submittedName>
        <fullName evidence="2">Uncharacterized protein</fullName>
    </submittedName>
</protein>
<evidence type="ECO:0000256" key="1">
    <source>
        <dbReference type="SAM" id="Coils"/>
    </source>
</evidence>
<dbReference type="Proteomes" id="UP000323856">
    <property type="component" value="Unassembled WGS sequence"/>
</dbReference>
<reference evidence="2 3" key="1">
    <citation type="submission" date="2019-07" db="EMBL/GenBank/DDBJ databases">
        <title>Analysis of the biochemical properties, biological activity and biotechnological potential of siderophores and biosurfactants produced by Antarctic psychrotolerant bacteria.</title>
        <authorList>
            <person name="Styczynski M."/>
            <person name="Krucon T."/>
            <person name="Decewicz P."/>
            <person name="Dziewit L."/>
        </authorList>
    </citation>
    <scope>NUCLEOTIDE SEQUENCE [LARGE SCALE GENOMIC DNA]</scope>
    <source>
        <strain evidence="2 3">ANT_H27</strain>
    </source>
</reference>
<dbReference type="RefSeq" id="WP_149619503.1">
    <property type="nucleotide sequence ID" value="NZ_VOBL01000008.1"/>
</dbReference>
<dbReference type="AlphaFoldDB" id="A0A5B0EIK4"/>
<name>A0A5B0EIK4_9MICC</name>